<comment type="caution">
    <text evidence="3">The sequence shown here is derived from an EMBL/GenBank/DDBJ whole genome shotgun (WGS) entry which is preliminary data.</text>
</comment>
<feature type="coiled-coil region" evidence="1">
    <location>
        <begin position="518"/>
        <end position="578"/>
    </location>
</feature>
<keyword evidence="2" id="KW-0472">Membrane</keyword>
<evidence type="ECO:0008006" key="5">
    <source>
        <dbReference type="Google" id="ProtNLM"/>
    </source>
</evidence>
<dbReference type="AlphaFoldDB" id="A0A851GK78"/>
<evidence type="ECO:0000256" key="1">
    <source>
        <dbReference type="SAM" id="Coils"/>
    </source>
</evidence>
<keyword evidence="1" id="KW-0175">Coiled coil</keyword>
<dbReference type="Proteomes" id="UP000557872">
    <property type="component" value="Unassembled WGS sequence"/>
</dbReference>
<evidence type="ECO:0000313" key="4">
    <source>
        <dbReference type="Proteomes" id="UP000557872"/>
    </source>
</evidence>
<dbReference type="EMBL" id="JACBAZ010000002">
    <property type="protein sequence ID" value="NWK55575.1"/>
    <property type="molecule type" value="Genomic_DNA"/>
</dbReference>
<accession>A0A851GK78</accession>
<feature type="transmembrane region" description="Helical" evidence="2">
    <location>
        <begin position="20"/>
        <end position="41"/>
    </location>
</feature>
<feature type="transmembrane region" description="Helical" evidence="2">
    <location>
        <begin position="141"/>
        <end position="159"/>
    </location>
</feature>
<protein>
    <recommendedName>
        <fullName evidence="5">DUF4175 domain-containing protein</fullName>
    </recommendedName>
</protein>
<keyword evidence="2" id="KW-0812">Transmembrane</keyword>
<reference evidence="3 4" key="1">
    <citation type="submission" date="2020-07" db="EMBL/GenBank/DDBJ databases">
        <title>Roseicoccus Jingziensis gen. nov., sp. nov., isolated from coastal seawater.</title>
        <authorList>
            <person name="Feng X."/>
        </authorList>
    </citation>
    <scope>NUCLEOTIDE SEQUENCE [LARGE SCALE GENOMIC DNA]</scope>
    <source>
        <strain evidence="3 4">N1E253</strain>
    </source>
</reference>
<gene>
    <name evidence="3" type="ORF">HW115_08125</name>
</gene>
<name>A0A851GK78_9BACT</name>
<proteinExistence type="predicted"/>
<sequence length="783" mass="86237">MSTFHQSLNRFRRRWCVGRIVFVLLILVSVLGVGLLLHGWADYKLALSEDVRWRVNVLLASVLVLLAVIAFWRVVRTSRLAAARLVDSLVDDPRQRVAGATSLEEWKPETAMQQFHLDRALEDAAGELEKLPMRSKMPFRAMAWGAGSLLLVAAVVWSLKTMAPEPFRVTAARVMDPGADIAPYSPLVFVVTPDILSAVYGGEAVAQVEISGGKIEDDVVCLVRDPASGRVDQTTAYQESPGRYATKFTNSLSSVEFAFATGRARSDWHRLDVLLQPKFSTVQVSVQPPAYTGRAVETYPLDSGEIKVLEGSTVTLEVESNRPLSGGDLAIKAMDRTGGGRSKVVQSDHVYGTDSRRLRFSWQAHRSSQVAAMIRDIRSTPAENPLELKVKVIPDQVPVVDLESPQAMVLATPETQLPFTAKVEDDHGLAKVSMVRALVGYRDRNRVLADSLVKRDFEFEESLKLAELGVEVGQVLEFYLEAMDRNPSLLGQGVSEVVRVQIISVAEYAERIRSKVQLREFTARYRALAESIRKARESLDKLDAAADVGDEKAFKQAQKEAQSAHAQAKQLAEKLAKDFKAFAMEERLAKAAEEAASTLAKNQQGIAKLSLPSGEAATRRAIAEMQKNLGGAQKKAEQVEMDAEVVKKVGDVMAMAAQFRRIHNTQKSLVERINVIAKEVAMGNTTNTAQLANLGRQQELNRQALIKLAKDLKNRADVLPRGFEQMRADVDGFLKKLEQLDIQDPMRAAAESAKEGQSVDASANAMLALSLMEQLINQPDNGF</sequence>
<dbReference type="RefSeq" id="WP_178932085.1">
    <property type="nucleotide sequence ID" value="NZ_JACBAZ010000002.1"/>
</dbReference>
<organism evidence="3 4">
    <name type="scientific">Oceaniferula marina</name>
    <dbReference type="NCBI Taxonomy" id="2748318"/>
    <lineage>
        <taxon>Bacteria</taxon>
        <taxon>Pseudomonadati</taxon>
        <taxon>Verrucomicrobiota</taxon>
        <taxon>Verrucomicrobiia</taxon>
        <taxon>Verrucomicrobiales</taxon>
        <taxon>Verrucomicrobiaceae</taxon>
        <taxon>Oceaniferula</taxon>
    </lineage>
</organism>
<evidence type="ECO:0000256" key="2">
    <source>
        <dbReference type="SAM" id="Phobius"/>
    </source>
</evidence>
<keyword evidence="4" id="KW-1185">Reference proteome</keyword>
<feature type="transmembrane region" description="Helical" evidence="2">
    <location>
        <begin position="53"/>
        <end position="75"/>
    </location>
</feature>
<evidence type="ECO:0000313" key="3">
    <source>
        <dbReference type="EMBL" id="NWK55575.1"/>
    </source>
</evidence>
<keyword evidence="2" id="KW-1133">Transmembrane helix</keyword>